<sequence length="212" mass="23805">MSLTSTLLKNYFCRNLFKIQSRQLNLQEYQSKELLRSNGCVVQNFFVCGKEEKDLDKLFDKYDYKEYVVKAQILAGGRGKGRFINSQVKQSGVFITTRQNFQTLDMLGRRLVTNQTGSDGVLVNQVMIAESVPIKREAYLSILMDPSTSGPVVVACHLGGVDIEKVAERNPELILKLPICINKGITGEQCEQVAEWLCFDNEAVPIASRPFG</sequence>
<protein>
    <recommendedName>
        <fullName evidence="1">ATP-grasp fold succinyl-CoA synthetase-type domain-containing protein</fullName>
    </recommendedName>
</protein>
<dbReference type="PANTHER" id="PTHR11815:SF10">
    <property type="entry name" value="SUCCINATE--COA LIGASE [GDP-FORMING] SUBUNIT BETA, MITOCHONDRIAL"/>
    <property type="match status" value="1"/>
</dbReference>
<dbReference type="AlphaFoldDB" id="A0A6V7TSA8"/>
<dbReference type="Gene3D" id="3.30.470.20">
    <property type="entry name" value="ATP-grasp fold, B domain"/>
    <property type="match status" value="1"/>
</dbReference>
<dbReference type="SUPFAM" id="SSF56059">
    <property type="entry name" value="Glutathione synthetase ATP-binding domain-like"/>
    <property type="match status" value="1"/>
</dbReference>
<comment type="caution">
    <text evidence="2">The sequence shown here is derived from an EMBL/GenBank/DDBJ whole genome shotgun (WGS) entry which is preliminary data.</text>
</comment>
<organism evidence="2 3">
    <name type="scientific">Meloidogyne enterolobii</name>
    <name type="common">Root-knot nematode worm</name>
    <name type="synonym">Meloidogyne mayaguensis</name>
    <dbReference type="NCBI Taxonomy" id="390850"/>
    <lineage>
        <taxon>Eukaryota</taxon>
        <taxon>Metazoa</taxon>
        <taxon>Ecdysozoa</taxon>
        <taxon>Nematoda</taxon>
        <taxon>Chromadorea</taxon>
        <taxon>Rhabditida</taxon>
        <taxon>Tylenchina</taxon>
        <taxon>Tylenchomorpha</taxon>
        <taxon>Tylenchoidea</taxon>
        <taxon>Meloidogynidae</taxon>
        <taxon>Meloidogyninae</taxon>
        <taxon>Meloidogyne</taxon>
    </lineage>
</organism>
<reference evidence="2 3" key="1">
    <citation type="submission" date="2020-08" db="EMBL/GenBank/DDBJ databases">
        <authorList>
            <person name="Koutsovoulos G."/>
            <person name="Danchin GJ E."/>
        </authorList>
    </citation>
    <scope>NUCLEOTIDE SEQUENCE [LARGE SCALE GENOMIC DNA]</scope>
</reference>
<dbReference type="Proteomes" id="UP000580250">
    <property type="component" value="Unassembled WGS sequence"/>
</dbReference>
<dbReference type="GO" id="GO:0004776">
    <property type="term" value="F:succinate-CoA ligase (GDP-forming) activity"/>
    <property type="evidence" value="ECO:0007669"/>
    <property type="project" value="TreeGrafter"/>
</dbReference>
<dbReference type="OrthoDB" id="1552at2759"/>
<dbReference type="GO" id="GO:0006099">
    <property type="term" value="P:tricarboxylic acid cycle"/>
    <property type="evidence" value="ECO:0007669"/>
    <property type="project" value="UniProtKB-UniPathway"/>
</dbReference>
<evidence type="ECO:0000313" key="3">
    <source>
        <dbReference type="Proteomes" id="UP000580250"/>
    </source>
</evidence>
<dbReference type="PANTHER" id="PTHR11815">
    <property type="entry name" value="SUCCINYL-COA SYNTHETASE BETA CHAIN"/>
    <property type="match status" value="1"/>
</dbReference>
<dbReference type="GO" id="GO:0005739">
    <property type="term" value="C:mitochondrion"/>
    <property type="evidence" value="ECO:0007669"/>
    <property type="project" value="TreeGrafter"/>
</dbReference>
<dbReference type="GO" id="GO:0006104">
    <property type="term" value="P:succinyl-CoA metabolic process"/>
    <property type="evidence" value="ECO:0007669"/>
    <property type="project" value="TreeGrafter"/>
</dbReference>
<gene>
    <name evidence="2" type="ORF">MENT_LOCUS3235</name>
</gene>
<dbReference type="Pfam" id="PF08442">
    <property type="entry name" value="ATP-grasp_2"/>
    <property type="match status" value="1"/>
</dbReference>
<dbReference type="GO" id="GO:0042709">
    <property type="term" value="C:succinate-CoA ligase complex"/>
    <property type="evidence" value="ECO:0007669"/>
    <property type="project" value="TreeGrafter"/>
</dbReference>
<evidence type="ECO:0000313" key="2">
    <source>
        <dbReference type="EMBL" id="CAD2131218.1"/>
    </source>
</evidence>
<dbReference type="UniPathway" id="UPA00223">
    <property type="reaction ID" value="UER00999"/>
</dbReference>
<proteinExistence type="predicted"/>
<dbReference type="InterPro" id="IPR013650">
    <property type="entry name" value="ATP-grasp_succ-CoA_synth-type"/>
</dbReference>
<name>A0A6V7TSA8_MELEN</name>
<dbReference type="EMBL" id="CAJEWN010000010">
    <property type="protein sequence ID" value="CAD2131218.1"/>
    <property type="molecule type" value="Genomic_DNA"/>
</dbReference>
<accession>A0A6V7TSA8</accession>
<evidence type="ECO:0000259" key="1">
    <source>
        <dbReference type="Pfam" id="PF08442"/>
    </source>
</evidence>
<feature type="domain" description="ATP-grasp fold succinyl-CoA synthetase-type" evidence="1">
    <location>
        <begin position="25"/>
        <end position="204"/>
    </location>
</feature>